<protein>
    <submittedName>
        <fullName evidence="3">Uncharacterized protein</fullName>
    </submittedName>
</protein>
<keyword evidence="2" id="KW-0472">Membrane</keyword>
<feature type="compositionally biased region" description="Basic and acidic residues" evidence="1">
    <location>
        <begin position="1"/>
        <end position="14"/>
    </location>
</feature>
<keyword evidence="2" id="KW-1133">Transmembrane helix</keyword>
<sequence length="302" mass="34836">MLESEDKIRFEQKSKRGSALWRKKNRRSRKGMIENRRKKQGRQAGSKKESNSPAEMASKVPRRHKTFAMILIGMTLLLPFWSSACLPIMQWAFSDYLQSNGLVFIARKISSFHKYREILPKFGGYRLRRSLRRSIVETQLPISPWIIAVIIVSSVLALGMIFSLITVPSSSEKAMLQQSVKYTAYSTSYFNSKKSEACEEKEVRFICPRQNEPREFLYCCNNTCCADETQSRFFKNSSETEIKEIEQNKTSISGALWQAVIILYVFVVFLIMLADFFSHMRLKNKKSASIQKPSTRQLSADS</sequence>
<reference evidence="3" key="1">
    <citation type="journal article" date="2010" name="Science">
        <title>Plasticity of animal genome architecture unmasked by rapid evolution of a pelagic tunicate.</title>
        <authorList>
            <person name="Denoeud F."/>
            <person name="Henriet S."/>
            <person name="Mungpakdee S."/>
            <person name="Aury J.M."/>
            <person name="Da Silva C."/>
            <person name="Brinkmann H."/>
            <person name="Mikhaleva J."/>
            <person name="Olsen L.C."/>
            <person name="Jubin C."/>
            <person name="Canestro C."/>
            <person name="Bouquet J.M."/>
            <person name="Danks G."/>
            <person name="Poulain J."/>
            <person name="Campsteijn C."/>
            <person name="Adamski M."/>
            <person name="Cross I."/>
            <person name="Yadetie F."/>
            <person name="Muffato M."/>
            <person name="Louis A."/>
            <person name="Butcher S."/>
            <person name="Tsagkogeorga G."/>
            <person name="Konrad A."/>
            <person name="Singh S."/>
            <person name="Jensen M.F."/>
            <person name="Cong E.H."/>
            <person name="Eikeseth-Otteraa H."/>
            <person name="Noel B."/>
            <person name="Anthouard V."/>
            <person name="Porcel B.M."/>
            <person name="Kachouri-Lafond R."/>
            <person name="Nishino A."/>
            <person name="Ugolini M."/>
            <person name="Chourrout P."/>
            <person name="Nishida H."/>
            <person name="Aasland R."/>
            <person name="Huzurbazar S."/>
            <person name="Westhof E."/>
            <person name="Delsuc F."/>
            <person name="Lehrach H."/>
            <person name="Reinhardt R."/>
            <person name="Weissenbach J."/>
            <person name="Roy S.W."/>
            <person name="Artiguenave F."/>
            <person name="Postlethwait J.H."/>
            <person name="Manak J.R."/>
            <person name="Thompson E.M."/>
            <person name="Jaillon O."/>
            <person name="Du Pasquier L."/>
            <person name="Boudinot P."/>
            <person name="Liberles D.A."/>
            <person name="Volff J.N."/>
            <person name="Philippe H."/>
            <person name="Lenhard B."/>
            <person name="Roest Crollius H."/>
            <person name="Wincker P."/>
            <person name="Chourrout D."/>
        </authorList>
    </citation>
    <scope>NUCLEOTIDE SEQUENCE [LARGE SCALE GENOMIC DNA]</scope>
</reference>
<dbReference type="EMBL" id="FN654393">
    <property type="protein sequence ID" value="CBY33084.1"/>
    <property type="molecule type" value="Genomic_DNA"/>
</dbReference>
<feature type="transmembrane region" description="Helical" evidence="2">
    <location>
        <begin position="142"/>
        <end position="165"/>
    </location>
</feature>
<evidence type="ECO:0000313" key="3">
    <source>
        <dbReference type="EMBL" id="CBY33084.1"/>
    </source>
</evidence>
<proteinExistence type="predicted"/>
<name>E4YBZ7_OIKDI</name>
<accession>E4YBZ7</accession>
<feature type="region of interest" description="Disordered" evidence="1">
    <location>
        <begin position="1"/>
        <end position="60"/>
    </location>
</feature>
<dbReference type="AlphaFoldDB" id="E4YBZ7"/>
<dbReference type="Proteomes" id="UP000011014">
    <property type="component" value="Unassembled WGS sequence"/>
</dbReference>
<evidence type="ECO:0000256" key="2">
    <source>
        <dbReference type="SAM" id="Phobius"/>
    </source>
</evidence>
<feature type="transmembrane region" description="Helical" evidence="2">
    <location>
        <begin position="66"/>
        <end position="82"/>
    </location>
</feature>
<organism evidence="3">
    <name type="scientific">Oikopleura dioica</name>
    <name type="common">Tunicate</name>
    <dbReference type="NCBI Taxonomy" id="34765"/>
    <lineage>
        <taxon>Eukaryota</taxon>
        <taxon>Metazoa</taxon>
        <taxon>Chordata</taxon>
        <taxon>Tunicata</taxon>
        <taxon>Appendicularia</taxon>
        <taxon>Copelata</taxon>
        <taxon>Oikopleuridae</taxon>
        <taxon>Oikopleura</taxon>
    </lineage>
</organism>
<keyword evidence="2" id="KW-0812">Transmembrane</keyword>
<gene>
    <name evidence="3" type="ORF">GSOID_T00020955001</name>
</gene>
<feature type="transmembrane region" description="Helical" evidence="2">
    <location>
        <begin position="255"/>
        <end position="277"/>
    </location>
</feature>
<feature type="compositionally biased region" description="Basic residues" evidence="1">
    <location>
        <begin position="21"/>
        <end position="41"/>
    </location>
</feature>
<evidence type="ECO:0000256" key="1">
    <source>
        <dbReference type="SAM" id="MobiDB-lite"/>
    </source>
</evidence>